<dbReference type="WBParaSite" id="PEQ_0001415201-mRNA-1">
    <property type="protein sequence ID" value="PEQ_0001415201-mRNA-1"/>
    <property type="gene ID" value="PEQ_0001415201"/>
</dbReference>
<evidence type="ECO:0000313" key="2">
    <source>
        <dbReference type="WBParaSite" id="PEQ_0001415201-mRNA-1"/>
    </source>
</evidence>
<keyword evidence="1" id="KW-1185">Reference proteome</keyword>
<dbReference type="AlphaFoldDB" id="A0A914SJM5"/>
<sequence length="95" mass="10623">MFADVIFPPDGQMKLPPMPAEPTYDLEKGEKKYKTTKRMIEVRGVEEVHTELIHGQYGIAAVTGGFISSADFAFVQVYLTNYLYCSQSSPLNSNN</sequence>
<organism evidence="1 2">
    <name type="scientific">Parascaris equorum</name>
    <name type="common">Equine roundworm</name>
    <dbReference type="NCBI Taxonomy" id="6256"/>
    <lineage>
        <taxon>Eukaryota</taxon>
        <taxon>Metazoa</taxon>
        <taxon>Ecdysozoa</taxon>
        <taxon>Nematoda</taxon>
        <taxon>Chromadorea</taxon>
        <taxon>Rhabditida</taxon>
        <taxon>Spirurina</taxon>
        <taxon>Ascaridomorpha</taxon>
        <taxon>Ascaridoidea</taxon>
        <taxon>Ascarididae</taxon>
        <taxon>Parascaris</taxon>
    </lineage>
</organism>
<evidence type="ECO:0000313" key="1">
    <source>
        <dbReference type="Proteomes" id="UP000887564"/>
    </source>
</evidence>
<reference evidence="2" key="1">
    <citation type="submission" date="2022-11" db="UniProtKB">
        <authorList>
            <consortium name="WormBaseParasite"/>
        </authorList>
    </citation>
    <scope>IDENTIFICATION</scope>
</reference>
<name>A0A914SJM5_PAREQ</name>
<accession>A0A914SJM5</accession>
<proteinExistence type="predicted"/>
<protein>
    <submittedName>
        <fullName evidence="2">Uncharacterized protein</fullName>
    </submittedName>
</protein>
<dbReference type="Proteomes" id="UP000887564">
    <property type="component" value="Unplaced"/>
</dbReference>